<keyword evidence="3" id="KW-1185">Reference proteome</keyword>
<evidence type="ECO:0000313" key="3">
    <source>
        <dbReference type="Proteomes" id="UP001374579"/>
    </source>
</evidence>
<gene>
    <name evidence="2" type="ORF">V1264_013923</name>
</gene>
<name>A0AAN9BR64_9CAEN</name>
<dbReference type="SUPFAM" id="SSF51905">
    <property type="entry name" value="FAD/NAD(P)-binding domain"/>
    <property type="match status" value="1"/>
</dbReference>
<dbReference type="Gene3D" id="3.90.660.10">
    <property type="match status" value="1"/>
</dbReference>
<dbReference type="PANTHER" id="PTHR10742:SF416">
    <property type="entry name" value="SPERMINE OXIDASE"/>
    <property type="match status" value="1"/>
</dbReference>
<dbReference type="EMBL" id="JBAMIC010000003">
    <property type="protein sequence ID" value="KAK7109978.1"/>
    <property type="molecule type" value="Genomic_DNA"/>
</dbReference>
<dbReference type="PANTHER" id="PTHR10742">
    <property type="entry name" value="FLAVIN MONOAMINE OXIDASE"/>
    <property type="match status" value="1"/>
</dbReference>
<dbReference type="Proteomes" id="UP001374579">
    <property type="component" value="Unassembled WGS sequence"/>
</dbReference>
<dbReference type="Pfam" id="PF01593">
    <property type="entry name" value="Amino_oxidase"/>
    <property type="match status" value="2"/>
</dbReference>
<evidence type="ECO:0000259" key="1">
    <source>
        <dbReference type="Pfam" id="PF01593"/>
    </source>
</evidence>
<dbReference type="GO" id="GO:0046592">
    <property type="term" value="F:polyamine oxidase activity"/>
    <property type="evidence" value="ECO:0007669"/>
    <property type="project" value="TreeGrafter"/>
</dbReference>
<evidence type="ECO:0000313" key="2">
    <source>
        <dbReference type="EMBL" id="KAK7109978.1"/>
    </source>
</evidence>
<reference evidence="2 3" key="1">
    <citation type="submission" date="2024-02" db="EMBL/GenBank/DDBJ databases">
        <title>Chromosome-scale genome assembly of the rough periwinkle Littorina saxatilis.</title>
        <authorList>
            <person name="De Jode A."/>
            <person name="Faria R."/>
            <person name="Formenti G."/>
            <person name="Sims Y."/>
            <person name="Smith T.P."/>
            <person name="Tracey A."/>
            <person name="Wood J.M.D."/>
            <person name="Zagrodzka Z.B."/>
            <person name="Johannesson K."/>
            <person name="Butlin R.K."/>
            <person name="Leder E.H."/>
        </authorList>
    </citation>
    <scope>NUCLEOTIDE SEQUENCE [LARGE SCALE GENOMIC DNA]</scope>
    <source>
        <strain evidence="2">Snail1</strain>
        <tissue evidence="2">Muscle</tissue>
    </source>
</reference>
<dbReference type="InterPro" id="IPR036188">
    <property type="entry name" value="FAD/NAD-bd_sf"/>
</dbReference>
<protein>
    <recommendedName>
        <fullName evidence="1">Amine oxidase domain-containing protein</fullName>
    </recommendedName>
</protein>
<organism evidence="2 3">
    <name type="scientific">Littorina saxatilis</name>
    <dbReference type="NCBI Taxonomy" id="31220"/>
    <lineage>
        <taxon>Eukaryota</taxon>
        <taxon>Metazoa</taxon>
        <taxon>Spiralia</taxon>
        <taxon>Lophotrochozoa</taxon>
        <taxon>Mollusca</taxon>
        <taxon>Gastropoda</taxon>
        <taxon>Caenogastropoda</taxon>
        <taxon>Littorinimorpha</taxon>
        <taxon>Littorinoidea</taxon>
        <taxon>Littorinidae</taxon>
        <taxon>Littorina</taxon>
    </lineage>
</organism>
<feature type="domain" description="Amine oxidase" evidence="1">
    <location>
        <begin position="351"/>
        <end position="602"/>
    </location>
</feature>
<dbReference type="Gene3D" id="3.50.50.60">
    <property type="entry name" value="FAD/NAD(P)-binding domain"/>
    <property type="match status" value="1"/>
</dbReference>
<proteinExistence type="predicted"/>
<comment type="caution">
    <text evidence="2">The sequence shown here is derived from an EMBL/GenBank/DDBJ whole genome shotgun (WGS) entry which is preliminary data.</text>
</comment>
<feature type="domain" description="Amine oxidase" evidence="1">
    <location>
        <begin position="40"/>
        <end position="266"/>
    </location>
</feature>
<dbReference type="InterPro" id="IPR002937">
    <property type="entry name" value="Amino_oxidase"/>
</dbReference>
<accession>A0AAN9BR64</accession>
<dbReference type="AlphaFoldDB" id="A0AAN9BR64"/>
<dbReference type="InterPro" id="IPR050281">
    <property type="entry name" value="Flavin_monoamine_oxidase"/>
</dbReference>
<sequence>MDFLNKGIMKEQPVSTHGHGREPRVVVVGAGMAGVGAVGALTAAGIRDVTLLEARDRPGGRVQNVVMDDGFVELGAQFLHGKNQVYNIAEREGMLADEPSGNESLPDTLLQFRPFAFQSSDGDNVNPVIVTHNLQVLEELLAAANAAMEGKAEPDIDASVGDFFRGHYKVTMAKMMGSEEVKDAMFRWMELWECQDTGGSVQQLSLAGDAQYAFCPGNGTRVTTQGMEEVFKCLLKDSVPEGCLRLNKPVKVIHWTAGGGLNAETSRGGGEVDVEEDSSKSEERTKLYSFNNNLISSENLEEETSRLNELNAAFSIGTKPKGTSSETVVTREPSDIIFDKDTDRTKPEFSVMIECVDGDVIFADHVIVTSSIGFLRSNPDFFQPRLSEEHQKAVSSMGFGNVAKMFLLWDAEKGSFLQNCCPCLPDVATEWTQRMLGSDVAGVIPLWLDGSDTQLKSAKYSKKMENGRQWYEEVSIYHLIQSHSFCLVAWVGGEAAIIMESLPVSEVKDVLHELLTLFMDKPDLPPPCRFIRSEWHSNPYTRGAYSYLAAGVPLELHQVLSHPLPSSKDPVVQLAGEACSKHYYSTMHGALQSGQLAARAVLSRYNLAQQ</sequence>
<dbReference type="SUPFAM" id="SSF54373">
    <property type="entry name" value="FAD-linked reductases, C-terminal domain"/>
    <property type="match status" value="1"/>
</dbReference>